<accession>A0A6P3XYD6</accession>
<reference evidence="9" key="1">
    <citation type="submission" date="2025-08" db="UniProtKB">
        <authorList>
            <consortium name="RefSeq"/>
        </authorList>
    </citation>
    <scope>IDENTIFICATION</scope>
</reference>
<dbReference type="AlphaFoldDB" id="A0A6P3XYD6"/>
<dbReference type="GO" id="GO:0030488">
    <property type="term" value="P:tRNA methylation"/>
    <property type="evidence" value="ECO:0007669"/>
    <property type="project" value="InterPro"/>
</dbReference>
<keyword evidence="8" id="KW-1185">Reference proteome</keyword>
<evidence type="ECO:0000256" key="4">
    <source>
        <dbReference type="ARBA" id="ARBA00022694"/>
    </source>
</evidence>
<gene>
    <name evidence="9" type="primary">LOC106748682</name>
</gene>
<dbReference type="PANTHER" id="PTHR12945:SF0">
    <property type="entry name" value="TRNA (ADENINE(58)-N(1))-METHYLTRANSFERASE NON-CATALYTIC SUBUNIT TRM6"/>
    <property type="match status" value="1"/>
</dbReference>
<keyword evidence="4" id="KW-0819">tRNA processing</keyword>
<feature type="region of interest" description="Disordered" evidence="7">
    <location>
        <begin position="293"/>
        <end position="320"/>
    </location>
</feature>
<proteinExistence type="inferred from homology"/>
<dbReference type="RefSeq" id="XP_014482948.1">
    <property type="nucleotide sequence ID" value="XM_014627462.1"/>
</dbReference>
<evidence type="ECO:0000313" key="8">
    <source>
        <dbReference type="Proteomes" id="UP000515204"/>
    </source>
</evidence>
<name>A0A6P3XYD6_DINQU</name>
<organism evidence="8 9">
    <name type="scientific">Dinoponera quadriceps</name>
    <name type="common">South American ant</name>
    <dbReference type="NCBI Taxonomy" id="609295"/>
    <lineage>
        <taxon>Eukaryota</taxon>
        <taxon>Metazoa</taxon>
        <taxon>Ecdysozoa</taxon>
        <taxon>Arthropoda</taxon>
        <taxon>Hexapoda</taxon>
        <taxon>Insecta</taxon>
        <taxon>Pterygota</taxon>
        <taxon>Neoptera</taxon>
        <taxon>Endopterygota</taxon>
        <taxon>Hymenoptera</taxon>
        <taxon>Apocrita</taxon>
        <taxon>Aculeata</taxon>
        <taxon>Formicoidea</taxon>
        <taxon>Formicidae</taxon>
        <taxon>Ponerinae</taxon>
        <taxon>Ponerini</taxon>
        <taxon>Dinoponera</taxon>
    </lineage>
</organism>
<keyword evidence="5" id="KW-0539">Nucleus</keyword>
<comment type="similarity">
    <text evidence="2">Belongs to the TRM6/GCD10 family.</text>
</comment>
<dbReference type="GO" id="GO:0031515">
    <property type="term" value="C:tRNA (m1A) methyltransferase complex"/>
    <property type="evidence" value="ECO:0007669"/>
    <property type="project" value="InterPro"/>
</dbReference>
<evidence type="ECO:0000256" key="1">
    <source>
        <dbReference type="ARBA" id="ARBA00004123"/>
    </source>
</evidence>
<evidence type="ECO:0000256" key="6">
    <source>
        <dbReference type="ARBA" id="ARBA00032319"/>
    </source>
</evidence>
<comment type="subcellular location">
    <subcellularLocation>
        <location evidence="1">Nucleus</location>
    </subcellularLocation>
</comment>
<dbReference type="GO" id="GO:0005634">
    <property type="term" value="C:nucleus"/>
    <property type="evidence" value="ECO:0007669"/>
    <property type="project" value="UniProtKB-SubCell"/>
</dbReference>
<evidence type="ECO:0000256" key="7">
    <source>
        <dbReference type="SAM" id="MobiDB-lite"/>
    </source>
</evidence>
<evidence type="ECO:0000256" key="5">
    <source>
        <dbReference type="ARBA" id="ARBA00023242"/>
    </source>
</evidence>
<dbReference type="InterPro" id="IPR017423">
    <property type="entry name" value="TRM6"/>
</dbReference>
<dbReference type="Proteomes" id="UP000515204">
    <property type="component" value="Unplaced"/>
</dbReference>
<sequence>MSEVAGNTCQEHADDAVTLGTHVIIKKQSYSKVYKVSKNGILTLGKDQVEMREIIGKPFWSTFEMVSVQNGNRTFTLKLAEQTESWDDLKGELSGHDNRSITDDGMSQKLSKEEILQLQETGKTGKEIIGSLIENSKSFAAKTEYSQEKYIRKKERKYFKFLTVCRPTVASLHEVYFRLNHDKIGGLRMDALAQILSYSDVQSDGLHMLYDSGSQGLPAAAMLDRIGAGTSGHLINLHPGNIPQTTIVQAMNFPQELKDRHVAVNIYSFLRLHYQGESSVLDSIIACKNTVGNRTKKPEDSIETTERANDGTNSDPVLNLDDEDIKLDDRTETDVASVANEECGNTLKRKLDEPENVVPAKKPKWFFETQRAVELLKTSKARGLTVVAKEHPLNIVTALLPFLGASRPFVIFHAHREPLQETYIELKQKRSVINLRLFTNFLRSYQVLTDRTHPNILTSDTGGYILTGYLVE</sequence>
<dbReference type="Pfam" id="PF04189">
    <property type="entry name" value="Gcd10p"/>
    <property type="match status" value="1"/>
</dbReference>
<dbReference type="CTD" id="51605"/>
<protein>
    <recommendedName>
        <fullName evidence="3">tRNA (adenine(58)-N(1))-methyltransferase non-catalytic subunit TRM6</fullName>
    </recommendedName>
    <alternativeName>
        <fullName evidence="6">tRNA(m1A58)-methyltransferase subunit TRM6</fullName>
    </alternativeName>
</protein>
<dbReference type="PANTHER" id="PTHR12945">
    <property type="entry name" value="TRANSLATION INITIATION FACTOR EIF3-RELATED"/>
    <property type="match status" value="1"/>
</dbReference>
<dbReference type="OrthoDB" id="10254665at2759"/>
<dbReference type="GeneID" id="106748682"/>
<dbReference type="KEGG" id="dqu:106748682"/>
<evidence type="ECO:0000313" key="9">
    <source>
        <dbReference type="RefSeq" id="XP_014482948.1"/>
    </source>
</evidence>
<evidence type="ECO:0000256" key="2">
    <source>
        <dbReference type="ARBA" id="ARBA00008320"/>
    </source>
</evidence>
<feature type="compositionally biased region" description="Basic and acidic residues" evidence="7">
    <location>
        <begin position="296"/>
        <end position="309"/>
    </location>
</feature>
<evidence type="ECO:0000256" key="3">
    <source>
        <dbReference type="ARBA" id="ARBA00021704"/>
    </source>
</evidence>